<organism evidence="1 2">
    <name type="scientific">Homarus americanus</name>
    <name type="common">American lobster</name>
    <dbReference type="NCBI Taxonomy" id="6706"/>
    <lineage>
        <taxon>Eukaryota</taxon>
        <taxon>Metazoa</taxon>
        <taxon>Ecdysozoa</taxon>
        <taxon>Arthropoda</taxon>
        <taxon>Crustacea</taxon>
        <taxon>Multicrustacea</taxon>
        <taxon>Malacostraca</taxon>
        <taxon>Eumalacostraca</taxon>
        <taxon>Eucarida</taxon>
        <taxon>Decapoda</taxon>
        <taxon>Pleocyemata</taxon>
        <taxon>Astacidea</taxon>
        <taxon>Nephropoidea</taxon>
        <taxon>Nephropidae</taxon>
        <taxon>Homarus</taxon>
    </lineage>
</organism>
<dbReference type="AlphaFoldDB" id="A0A8J5N4S3"/>
<name>A0A8J5N4S3_HOMAM</name>
<reference evidence="1" key="1">
    <citation type="journal article" date="2021" name="Sci. Adv.">
        <title>The American lobster genome reveals insights on longevity, neural, and immune adaptations.</title>
        <authorList>
            <person name="Polinski J.M."/>
            <person name="Zimin A.V."/>
            <person name="Clark K.F."/>
            <person name="Kohn A.B."/>
            <person name="Sadowski N."/>
            <person name="Timp W."/>
            <person name="Ptitsyn A."/>
            <person name="Khanna P."/>
            <person name="Romanova D.Y."/>
            <person name="Williams P."/>
            <person name="Greenwood S.J."/>
            <person name="Moroz L.L."/>
            <person name="Walt D.R."/>
            <person name="Bodnar A.G."/>
        </authorList>
    </citation>
    <scope>NUCLEOTIDE SEQUENCE</scope>
    <source>
        <strain evidence="1">GMGI-L3</strain>
    </source>
</reference>
<evidence type="ECO:0000313" key="2">
    <source>
        <dbReference type="Proteomes" id="UP000747542"/>
    </source>
</evidence>
<protein>
    <submittedName>
        <fullName evidence="1">Uncharacterized protein</fullName>
    </submittedName>
</protein>
<dbReference type="Proteomes" id="UP000747542">
    <property type="component" value="Unassembled WGS sequence"/>
</dbReference>
<sequence>MSRGSSDQDKGKVEDSFCFVENISLSWCSCHLLNSADNLRQRVRSSSQHKSESIKSPFLQSFMSLLPNITIGIQDNEVLCYLVHPIARTIRYSQ</sequence>
<proteinExistence type="predicted"/>
<dbReference type="EMBL" id="JAHLQT010009896">
    <property type="protein sequence ID" value="KAG7173443.1"/>
    <property type="molecule type" value="Genomic_DNA"/>
</dbReference>
<evidence type="ECO:0000313" key="1">
    <source>
        <dbReference type="EMBL" id="KAG7173443.1"/>
    </source>
</evidence>
<gene>
    <name evidence="1" type="ORF">Hamer_G028257</name>
</gene>
<comment type="caution">
    <text evidence="1">The sequence shown here is derived from an EMBL/GenBank/DDBJ whole genome shotgun (WGS) entry which is preliminary data.</text>
</comment>
<accession>A0A8J5N4S3</accession>
<keyword evidence="2" id="KW-1185">Reference proteome</keyword>